<keyword evidence="3" id="KW-1185">Reference proteome</keyword>
<dbReference type="Proteomes" id="UP000027138">
    <property type="component" value="Unassembled WGS sequence"/>
</dbReference>
<evidence type="ECO:0000313" key="2">
    <source>
        <dbReference type="EMBL" id="KDP37501.1"/>
    </source>
</evidence>
<proteinExistence type="predicted"/>
<feature type="compositionally biased region" description="Basic and acidic residues" evidence="1">
    <location>
        <begin position="39"/>
        <end position="58"/>
    </location>
</feature>
<name>A0A067KMM8_JATCU</name>
<dbReference type="EMBL" id="KK914399">
    <property type="protein sequence ID" value="KDP37501.1"/>
    <property type="molecule type" value="Genomic_DNA"/>
</dbReference>
<organism evidence="2 3">
    <name type="scientific">Jatropha curcas</name>
    <name type="common">Barbados nut</name>
    <dbReference type="NCBI Taxonomy" id="180498"/>
    <lineage>
        <taxon>Eukaryota</taxon>
        <taxon>Viridiplantae</taxon>
        <taxon>Streptophyta</taxon>
        <taxon>Embryophyta</taxon>
        <taxon>Tracheophyta</taxon>
        <taxon>Spermatophyta</taxon>
        <taxon>Magnoliopsida</taxon>
        <taxon>eudicotyledons</taxon>
        <taxon>Gunneridae</taxon>
        <taxon>Pentapetalae</taxon>
        <taxon>rosids</taxon>
        <taxon>fabids</taxon>
        <taxon>Malpighiales</taxon>
        <taxon>Euphorbiaceae</taxon>
        <taxon>Crotonoideae</taxon>
        <taxon>Jatropheae</taxon>
        <taxon>Jatropha</taxon>
    </lineage>
</organism>
<feature type="region of interest" description="Disordered" evidence="1">
    <location>
        <begin position="34"/>
        <end position="58"/>
    </location>
</feature>
<reference evidence="2 3" key="1">
    <citation type="journal article" date="2014" name="PLoS ONE">
        <title>Global Analysis of Gene Expression Profiles in Physic Nut (Jatropha curcas L.) Seedlings Exposed to Salt Stress.</title>
        <authorList>
            <person name="Zhang L."/>
            <person name="Zhang C."/>
            <person name="Wu P."/>
            <person name="Chen Y."/>
            <person name="Li M."/>
            <person name="Jiang H."/>
            <person name="Wu G."/>
        </authorList>
    </citation>
    <scope>NUCLEOTIDE SEQUENCE [LARGE SCALE GENOMIC DNA]</scope>
    <source>
        <strain evidence="3">cv. GZQX0401</strain>
        <tissue evidence="2">Young leaves</tissue>
    </source>
</reference>
<dbReference type="AlphaFoldDB" id="A0A067KMM8"/>
<evidence type="ECO:0000256" key="1">
    <source>
        <dbReference type="SAM" id="MobiDB-lite"/>
    </source>
</evidence>
<gene>
    <name evidence="2" type="ORF">JCGZ_05940</name>
</gene>
<protein>
    <submittedName>
        <fullName evidence="2">Uncharacterized protein</fullName>
    </submittedName>
</protein>
<accession>A0A067KMM8</accession>
<evidence type="ECO:0000313" key="3">
    <source>
        <dbReference type="Proteomes" id="UP000027138"/>
    </source>
</evidence>
<sequence length="58" mass="6353">MIYLAVKEAESKNFPIKNEQLSTNTATAATDLIGNGWEGGRRGDGSVKEVRSTELELR</sequence>